<evidence type="ECO:0008006" key="3">
    <source>
        <dbReference type="Google" id="ProtNLM"/>
    </source>
</evidence>
<evidence type="ECO:0000313" key="2">
    <source>
        <dbReference type="Proteomes" id="UP000295818"/>
    </source>
</evidence>
<protein>
    <recommendedName>
        <fullName evidence="3">Golgi phosphoprotein 3 GPP34</fullName>
    </recommendedName>
</protein>
<keyword evidence="2" id="KW-1185">Reference proteome</keyword>
<gene>
    <name evidence="1" type="ORF">EV644_111182</name>
</gene>
<comment type="caution">
    <text evidence="1">The sequence shown here is derived from an EMBL/GenBank/DDBJ whole genome shotgun (WGS) entry which is preliminary data.</text>
</comment>
<organism evidence="1 2">
    <name type="scientific">Kribbella orskensis</name>
    <dbReference type="NCBI Taxonomy" id="2512216"/>
    <lineage>
        <taxon>Bacteria</taxon>
        <taxon>Bacillati</taxon>
        <taxon>Actinomycetota</taxon>
        <taxon>Actinomycetes</taxon>
        <taxon>Propionibacteriales</taxon>
        <taxon>Kribbellaceae</taxon>
        <taxon>Kribbella</taxon>
    </lineage>
</organism>
<accession>A0ABY2BG10</accession>
<name>A0ABY2BG10_9ACTN</name>
<dbReference type="RefSeq" id="WP_132191425.1">
    <property type="nucleotide sequence ID" value="NZ_SLWM01000011.1"/>
</dbReference>
<sequence length="286" mass="30806">MRLSARRYLRLPKVPTPPDVPVAEAALLVFAELGPAATGGTLLELAQLGAVRIDAGATERSPQTVVLVDPGAATWDHHRTLLKELFPLLKPGESRGLRRGRKDNLRMLGAQDKLARAVVSQVAERGWFHRMPVHGRPGTLLRRTRVIGWGSLTPAGHAMVGEVLGFRGYFGTLEVGEVRQADLNRMLPWALTLGLHHRWEQLAAGLEVGDDEPVSWWSATGMFRLGPFRQGLAAFAGGATLKAAQDTKYAYGLFDHQPGDLTGFDTAPAGDGGWAGLDAGGGDSNW</sequence>
<reference evidence="1 2" key="1">
    <citation type="journal article" date="2015" name="Stand. Genomic Sci.">
        <title>Genomic Encyclopedia of Bacterial and Archaeal Type Strains, Phase III: the genomes of soil and plant-associated and newly described type strains.</title>
        <authorList>
            <person name="Whitman W.B."/>
            <person name="Woyke T."/>
            <person name="Klenk H.P."/>
            <person name="Zhou Y."/>
            <person name="Lilburn T.G."/>
            <person name="Beck B.J."/>
            <person name="De Vos P."/>
            <person name="Vandamme P."/>
            <person name="Eisen J.A."/>
            <person name="Garrity G."/>
            <person name="Hugenholtz P."/>
            <person name="Kyrpides N.C."/>
        </authorList>
    </citation>
    <scope>NUCLEOTIDE SEQUENCE [LARGE SCALE GENOMIC DNA]</scope>
    <source>
        <strain evidence="1 2">VKM Ac-2538</strain>
    </source>
</reference>
<proteinExistence type="predicted"/>
<dbReference type="Proteomes" id="UP000295818">
    <property type="component" value="Unassembled WGS sequence"/>
</dbReference>
<dbReference type="EMBL" id="SLWM01000011">
    <property type="protein sequence ID" value="TCO18944.1"/>
    <property type="molecule type" value="Genomic_DNA"/>
</dbReference>
<evidence type="ECO:0000313" key="1">
    <source>
        <dbReference type="EMBL" id="TCO18944.1"/>
    </source>
</evidence>